<name>A0ABN7XKF2_GIGMA</name>
<proteinExistence type="predicted"/>
<protein>
    <submittedName>
        <fullName evidence="1">29469_t:CDS:1</fullName>
    </submittedName>
</protein>
<comment type="caution">
    <text evidence="1">The sequence shown here is derived from an EMBL/GenBank/DDBJ whole genome shotgun (WGS) entry which is preliminary data.</text>
</comment>
<dbReference type="Proteomes" id="UP000789901">
    <property type="component" value="Unassembled WGS sequence"/>
</dbReference>
<gene>
    <name evidence="1" type="ORF">GMARGA_LOCUS44518</name>
</gene>
<feature type="non-terminal residue" evidence="1">
    <location>
        <position position="56"/>
    </location>
</feature>
<sequence length="56" mass="6018">MEPTILKVNDIFESLEVLESAANLAAKVNGFAFSRKDSNLTGCGGKSPFIILQCTK</sequence>
<accession>A0ABN7XKF2</accession>
<keyword evidence="2" id="KW-1185">Reference proteome</keyword>
<reference evidence="1 2" key="1">
    <citation type="submission" date="2021-06" db="EMBL/GenBank/DDBJ databases">
        <authorList>
            <person name="Kallberg Y."/>
            <person name="Tangrot J."/>
            <person name="Rosling A."/>
        </authorList>
    </citation>
    <scope>NUCLEOTIDE SEQUENCE [LARGE SCALE GENOMIC DNA]</scope>
    <source>
        <strain evidence="1 2">120-4 pot B 10/14</strain>
    </source>
</reference>
<dbReference type="EMBL" id="CAJVQB010152148">
    <property type="protein sequence ID" value="CAG8855697.1"/>
    <property type="molecule type" value="Genomic_DNA"/>
</dbReference>
<evidence type="ECO:0000313" key="2">
    <source>
        <dbReference type="Proteomes" id="UP000789901"/>
    </source>
</evidence>
<organism evidence="1 2">
    <name type="scientific">Gigaspora margarita</name>
    <dbReference type="NCBI Taxonomy" id="4874"/>
    <lineage>
        <taxon>Eukaryota</taxon>
        <taxon>Fungi</taxon>
        <taxon>Fungi incertae sedis</taxon>
        <taxon>Mucoromycota</taxon>
        <taxon>Glomeromycotina</taxon>
        <taxon>Glomeromycetes</taxon>
        <taxon>Diversisporales</taxon>
        <taxon>Gigasporaceae</taxon>
        <taxon>Gigaspora</taxon>
    </lineage>
</organism>
<evidence type="ECO:0000313" key="1">
    <source>
        <dbReference type="EMBL" id="CAG8855697.1"/>
    </source>
</evidence>